<dbReference type="EMBL" id="CAJNDS010002498">
    <property type="protein sequence ID" value="CAE7499447.1"/>
    <property type="molecule type" value="Genomic_DNA"/>
</dbReference>
<evidence type="ECO:0000313" key="4">
    <source>
        <dbReference type="Proteomes" id="UP000604046"/>
    </source>
</evidence>
<evidence type="ECO:0000256" key="2">
    <source>
        <dbReference type="SAM" id="MobiDB-lite"/>
    </source>
</evidence>
<feature type="region of interest" description="Disordered" evidence="2">
    <location>
        <begin position="728"/>
        <end position="757"/>
    </location>
</feature>
<feature type="compositionally biased region" description="Acidic residues" evidence="2">
    <location>
        <begin position="75"/>
        <end position="85"/>
    </location>
</feature>
<evidence type="ECO:0000313" key="3">
    <source>
        <dbReference type="EMBL" id="CAE7499447.1"/>
    </source>
</evidence>
<feature type="region of interest" description="Disordered" evidence="2">
    <location>
        <begin position="19"/>
        <end position="45"/>
    </location>
</feature>
<dbReference type="AlphaFoldDB" id="A0A812ST22"/>
<evidence type="ECO:0000256" key="1">
    <source>
        <dbReference type="SAM" id="Coils"/>
    </source>
</evidence>
<protein>
    <submittedName>
        <fullName evidence="3">Uncharacterized protein</fullName>
    </submittedName>
</protein>
<proteinExistence type="predicted"/>
<keyword evidence="4" id="KW-1185">Reference proteome</keyword>
<sequence length="1026" mass="117541">MAKMRPRACGVFVTGCASEARRPATPHTPGRAVRPRPVKSASLANRRARAEIERSAASKVFAQWQPAETSKAGCEEGEEAEDEDVEHALDWQREPKQAEVMDWKMPNPTGCELSGRSWQDRPIPDDMEAFSSWQSKRLTAPAENANSAKEHFLYKGQGKAGPGHCFAGRRAGFDLQAGACSEMMRCVESYEGSDLSAKEEILYKTFTKGLLNEAANWEFQSFEDMQSALEPVVLSEPLRKYDINECERMMRVNEKENEWLDAQRKKADDLVEVRVRLVTRSTASMADSVAKVKKVLMSLVQEIAEGMRQHNNLVKEHEATEAELYELDRKQKLMLHSVTLLEERRRDATERYARELEGLKTEYVILKRGVESAYLAFVQDRNRCIQVWKKLRTLVKSQMLEQMSVMGEAHAVRLRRQGEVHRRQGVTRLATLEKDIQHLRRRLRARQQDLEEAQACLEAADPPAGGPHWSCQPRTTDQLAIWETERGLNTKADRRLRLLPTILTFVLLGHRHAILSNWPRVDYESFDTFTWMYLEYFPDMPRARSFVGTTSLQRDEPAAKLAGFCTYAKLLPFARFAIPILDSKLKVLRSALFRVAAVEPDAVEAVCGGKGPLLLVWVMLPKFEQYVQQPKKAASPPDPAQAQRANAAIFTAGGEMSKWQLGDSGVFSLTGCHIGACNKSLHPRSVGRHPHARLEKSPSLATRNKRARAEIEKSAVFAQWRPAEIPQEEEAVPTSSAPLALQAAQDGEEESDEEDNMERLLDWRREPTEKDLPQGKMTVTSSREISARMRWQVAFAKVREKTGVARRNQHRIALTNKVKEYLMYTNSRSSCAKLMRTLDGYDRSNFTEREEITYEKFTEGLLDEAESWVSKNFEDMQSALEPVVLSEPSRKYDMNEFERMMRMNEHENQWLDAQRKKTDDLMEVHLRLVTRSTASMADSVEKVKKVLTSLVQEIAEGMHRHNNLVKEHEATEAELFELARKQKLMLTSIAEFEERKREATERYARELESLKTECLGYIYKRFFWFK</sequence>
<accession>A0A812ST22</accession>
<reference evidence="3" key="1">
    <citation type="submission" date="2021-02" db="EMBL/GenBank/DDBJ databases">
        <authorList>
            <person name="Dougan E. K."/>
            <person name="Rhodes N."/>
            <person name="Thang M."/>
            <person name="Chan C."/>
        </authorList>
    </citation>
    <scope>NUCLEOTIDE SEQUENCE</scope>
</reference>
<feature type="region of interest" description="Disordered" evidence="2">
    <location>
        <begin position="683"/>
        <end position="704"/>
    </location>
</feature>
<dbReference type="OrthoDB" id="424539at2759"/>
<feature type="region of interest" description="Disordered" evidence="2">
    <location>
        <begin position="65"/>
        <end position="86"/>
    </location>
</feature>
<keyword evidence="1" id="KW-0175">Coiled coil</keyword>
<feature type="compositionally biased region" description="Acidic residues" evidence="2">
    <location>
        <begin position="746"/>
        <end position="756"/>
    </location>
</feature>
<comment type="caution">
    <text evidence="3">The sequence shown here is derived from an EMBL/GenBank/DDBJ whole genome shotgun (WGS) entry which is preliminary data.</text>
</comment>
<feature type="region of interest" description="Disordered" evidence="2">
    <location>
        <begin position="103"/>
        <end position="122"/>
    </location>
</feature>
<feature type="coiled-coil region" evidence="1">
    <location>
        <begin position="429"/>
        <end position="460"/>
    </location>
</feature>
<gene>
    <name evidence="3" type="ORF">SNAT2548_LOCUS27972</name>
</gene>
<dbReference type="Proteomes" id="UP000604046">
    <property type="component" value="Unassembled WGS sequence"/>
</dbReference>
<name>A0A812ST22_9DINO</name>
<organism evidence="3 4">
    <name type="scientific">Symbiodinium natans</name>
    <dbReference type="NCBI Taxonomy" id="878477"/>
    <lineage>
        <taxon>Eukaryota</taxon>
        <taxon>Sar</taxon>
        <taxon>Alveolata</taxon>
        <taxon>Dinophyceae</taxon>
        <taxon>Suessiales</taxon>
        <taxon>Symbiodiniaceae</taxon>
        <taxon>Symbiodinium</taxon>
    </lineage>
</organism>